<protein>
    <recommendedName>
        <fullName evidence="4">Tat pathway signal sequence domain protein</fullName>
    </recommendedName>
</protein>
<evidence type="ECO:0000256" key="1">
    <source>
        <dbReference type="SAM" id="MobiDB-lite"/>
    </source>
</evidence>
<sequence length="456" mass="48729">MPDTSRPTEPSVPSDARTGGARASGARASGALSRRGVVLGGAAAVAAAAVALGAPGVASASPGGAATVTSAGRRPGAPTLSRTRSRDLAYEYLDLRMDEYGSGSALRLPRSYSGGYFASLPTEFVSSFAYDDALMVLAWLGRGRRDDVQRATVLGDALLSLQAADPIGDGRTRASYQPDTFPVATPPRPIDIGSPAAYTGNQSWVGMAFCRLYAVTRQRRFLDGALRLGTWIEEHARDDVRQPAGYTGGRNADDQPITYKSTEHNIDVTAFFTQLAQLTHDRAWKRRAALAESFVRAMQDRTDGHLWTGTDPDGVTINRVPIPEDVQVWAYLATLDRRYSASVTWVLDTLIAHDGPYTGPSFSDTDTSKVWFEGSGQLALALEARGARGDRARASSVLDSVQLAQRTQPDGDGKGIVSASSDGLDTGFGDLYYASLHTGATAWYLLAVTRTNPFRL</sequence>
<dbReference type="EMBL" id="JAAOYO010000003">
    <property type="protein sequence ID" value="NII41492.1"/>
    <property type="molecule type" value="Genomic_DNA"/>
</dbReference>
<dbReference type="PROSITE" id="PS51318">
    <property type="entry name" value="TAT"/>
    <property type="match status" value="1"/>
</dbReference>
<dbReference type="InterPro" id="IPR008928">
    <property type="entry name" value="6-hairpin_glycosidase_sf"/>
</dbReference>
<dbReference type="Gene3D" id="1.50.10.10">
    <property type="match status" value="1"/>
</dbReference>
<reference evidence="2 3" key="1">
    <citation type="submission" date="2020-03" db="EMBL/GenBank/DDBJ databases">
        <title>Above-ground endophytic microbial communities from plants in different locations in the United States.</title>
        <authorList>
            <person name="Frank C."/>
        </authorList>
    </citation>
    <scope>NUCLEOTIDE SEQUENCE [LARGE SCALE GENOMIC DNA]</scope>
    <source>
        <strain evidence="2 3">WW7</strain>
    </source>
</reference>
<feature type="region of interest" description="Disordered" evidence="1">
    <location>
        <begin position="1"/>
        <end position="27"/>
    </location>
</feature>
<organism evidence="2 3">
    <name type="scientific">Curtobacterium salicis</name>
    <dbReference type="NCBI Taxonomy" id="1779862"/>
    <lineage>
        <taxon>Bacteria</taxon>
        <taxon>Bacillati</taxon>
        <taxon>Actinomycetota</taxon>
        <taxon>Actinomycetes</taxon>
        <taxon>Micrococcales</taxon>
        <taxon>Microbacteriaceae</taxon>
        <taxon>Curtobacterium</taxon>
    </lineage>
</organism>
<evidence type="ECO:0000313" key="3">
    <source>
        <dbReference type="Proteomes" id="UP001318300"/>
    </source>
</evidence>
<dbReference type="RefSeq" id="WP_252727980.1">
    <property type="nucleotide sequence ID" value="NZ_JAAOYO010000003.1"/>
</dbReference>
<accession>A0ABX0T7M4</accession>
<evidence type="ECO:0008006" key="4">
    <source>
        <dbReference type="Google" id="ProtNLM"/>
    </source>
</evidence>
<name>A0ABX0T7M4_9MICO</name>
<feature type="compositionally biased region" description="Low complexity" evidence="1">
    <location>
        <begin position="57"/>
        <end position="72"/>
    </location>
</feature>
<dbReference type="Proteomes" id="UP001318300">
    <property type="component" value="Unassembled WGS sequence"/>
</dbReference>
<dbReference type="InterPro" id="IPR006311">
    <property type="entry name" value="TAT_signal"/>
</dbReference>
<feature type="compositionally biased region" description="Low complexity" evidence="1">
    <location>
        <begin position="16"/>
        <end position="27"/>
    </location>
</feature>
<feature type="region of interest" description="Disordered" evidence="1">
    <location>
        <begin position="57"/>
        <end position="82"/>
    </location>
</feature>
<dbReference type="InterPro" id="IPR012341">
    <property type="entry name" value="6hp_glycosidase-like_sf"/>
</dbReference>
<gene>
    <name evidence="2" type="ORF">E9228_002139</name>
</gene>
<dbReference type="SUPFAM" id="SSF48208">
    <property type="entry name" value="Six-hairpin glycosidases"/>
    <property type="match status" value="1"/>
</dbReference>
<evidence type="ECO:0000313" key="2">
    <source>
        <dbReference type="EMBL" id="NII41492.1"/>
    </source>
</evidence>
<keyword evidence="3" id="KW-1185">Reference proteome</keyword>
<proteinExistence type="predicted"/>
<comment type="caution">
    <text evidence="2">The sequence shown here is derived from an EMBL/GenBank/DDBJ whole genome shotgun (WGS) entry which is preliminary data.</text>
</comment>